<dbReference type="InterPro" id="IPR010445">
    <property type="entry name" value="LapA_dom"/>
</dbReference>
<reference evidence="8 9" key="1">
    <citation type="submission" date="2019-07" db="EMBL/GenBank/DDBJ databases">
        <title>The pathways for chlorine oxyanion respiration interact through the shared metabolite chlorate.</title>
        <authorList>
            <person name="Barnum T.P."/>
            <person name="Cheng Y."/>
            <person name="Hill K.A."/>
            <person name="Lucas L.N."/>
            <person name="Carlson H.K."/>
            <person name="Coates J.D."/>
        </authorList>
    </citation>
    <scope>NUCLEOTIDE SEQUENCE [LARGE SCALE GENOMIC DNA]</scope>
    <source>
        <strain evidence="8 9">SFB-1</strain>
    </source>
</reference>
<comment type="caution">
    <text evidence="8">The sequence shown here is derived from an EMBL/GenBank/DDBJ whole genome shotgun (WGS) entry which is preliminary data.</text>
</comment>
<evidence type="ECO:0000256" key="1">
    <source>
        <dbReference type="ARBA" id="ARBA00022475"/>
    </source>
</evidence>
<dbReference type="PANTHER" id="PTHR41335">
    <property type="entry name" value="MEMBRANE PROTEIN-RELATED"/>
    <property type="match status" value="1"/>
</dbReference>
<sequence>MNASHRATSPTARQSWRAKMRNVLLAVSVVLAAVFALQNFHSVELSFVIWRFETTLSVALLLALVLGVLIGALAMLPWTLRTRKEVRQVRHQLADAAAHPTSPRPPSAPPKLPIQDQPR</sequence>
<feature type="domain" description="Lipopolysaccharide assembly protein A" evidence="7">
    <location>
        <begin position="38"/>
        <end position="96"/>
    </location>
</feature>
<keyword evidence="1" id="KW-1003">Cell membrane</keyword>
<dbReference type="PANTHER" id="PTHR41335:SF1">
    <property type="entry name" value="MEMBRANE PROTEIN"/>
    <property type="match status" value="1"/>
</dbReference>
<evidence type="ECO:0000256" key="6">
    <source>
        <dbReference type="SAM" id="Phobius"/>
    </source>
</evidence>
<proteinExistence type="predicted"/>
<name>A0A557SN13_9RHOO</name>
<accession>A0A557SN13</accession>
<keyword evidence="2 6" id="KW-0812">Transmembrane</keyword>
<keyword evidence="4 6" id="KW-0472">Membrane</keyword>
<dbReference type="EMBL" id="VMNI01000004">
    <property type="protein sequence ID" value="TVO78815.1"/>
    <property type="molecule type" value="Genomic_DNA"/>
</dbReference>
<protein>
    <submittedName>
        <fullName evidence="8">DUF1049 domain-containing protein</fullName>
    </submittedName>
</protein>
<organism evidence="8 9">
    <name type="scientific">Denitromonas halophila</name>
    <dbReference type="NCBI Taxonomy" id="1629404"/>
    <lineage>
        <taxon>Bacteria</taxon>
        <taxon>Pseudomonadati</taxon>
        <taxon>Pseudomonadota</taxon>
        <taxon>Betaproteobacteria</taxon>
        <taxon>Rhodocyclales</taxon>
        <taxon>Zoogloeaceae</taxon>
        <taxon>Denitromonas</taxon>
    </lineage>
</organism>
<evidence type="ECO:0000256" key="2">
    <source>
        <dbReference type="ARBA" id="ARBA00022692"/>
    </source>
</evidence>
<gene>
    <name evidence="8" type="ORF">FHP89_03925</name>
</gene>
<dbReference type="AlphaFoldDB" id="A0A557SN13"/>
<evidence type="ECO:0000313" key="8">
    <source>
        <dbReference type="EMBL" id="TVO78815.1"/>
    </source>
</evidence>
<evidence type="ECO:0000313" key="9">
    <source>
        <dbReference type="Proteomes" id="UP000318349"/>
    </source>
</evidence>
<feature type="compositionally biased region" description="Pro residues" evidence="5">
    <location>
        <begin position="102"/>
        <end position="112"/>
    </location>
</feature>
<evidence type="ECO:0000256" key="3">
    <source>
        <dbReference type="ARBA" id="ARBA00022989"/>
    </source>
</evidence>
<keyword evidence="3 6" id="KW-1133">Transmembrane helix</keyword>
<evidence type="ECO:0000259" key="7">
    <source>
        <dbReference type="Pfam" id="PF06305"/>
    </source>
</evidence>
<evidence type="ECO:0000256" key="5">
    <source>
        <dbReference type="SAM" id="MobiDB-lite"/>
    </source>
</evidence>
<feature type="transmembrane region" description="Helical" evidence="6">
    <location>
        <begin position="60"/>
        <end position="80"/>
    </location>
</feature>
<dbReference type="GO" id="GO:0005886">
    <property type="term" value="C:plasma membrane"/>
    <property type="evidence" value="ECO:0007669"/>
    <property type="project" value="InterPro"/>
</dbReference>
<feature type="region of interest" description="Disordered" evidence="5">
    <location>
        <begin position="91"/>
        <end position="119"/>
    </location>
</feature>
<dbReference type="Pfam" id="PF06305">
    <property type="entry name" value="LapA_dom"/>
    <property type="match status" value="1"/>
</dbReference>
<evidence type="ECO:0000256" key="4">
    <source>
        <dbReference type="ARBA" id="ARBA00023136"/>
    </source>
</evidence>
<dbReference type="Proteomes" id="UP000318349">
    <property type="component" value="Unassembled WGS sequence"/>
</dbReference>